<name>A0ABU8RLK1_9ACTN</name>
<comment type="caution">
    <text evidence="2">The sequence shown here is derived from an EMBL/GenBank/DDBJ whole genome shotgun (WGS) entry which is preliminary data.</text>
</comment>
<dbReference type="PANTHER" id="PTHR33993">
    <property type="entry name" value="GLYOXALASE-RELATED"/>
    <property type="match status" value="1"/>
</dbReference>
<gene>
    <name evidence="2" type="ORF">WDZ17_11710</name>
</gene>
<dbReference type="PANTHER" id="PTHR33993:SF14">
    <property type="entry name" value="GB|AAF24581.1"/>
    <property type="match status" value="1"/>
</dbReference>
<dbReference type="Proteomes" id="UP001387100">
    <property type="component" value="Unassembled WGS sequence"/>
</dbReference>
<organism evidence="2 3">
    <name type="scientific">Pseudokineococcus basanitobsidens</name>
    <dbReference type="NCBI Taxonomy" id="1926649"/>
    <lineage>
        <taxon>Bacteria</taxon>
        <taxon>Bacillati</taxon>
        <taxon>Actinomycetota</taxon>
        <taxon>Actinomycetes</taxon>
        <taxon>Kineosporiales</taxon>
        <taxon>Kineosporiaceae</taxon>
        <taxon>Pseudokineococcus</taxon>
    </lineage>
</organism>
<dbReference type="Gene3D" id="3.10.180.10">
    <property type="entry name" value="2,3-Dihydroxybiphenyl 1,2-Dioxygenase, domain 1"/>
    <property type="match status" value="1"/>
</dbReference>
<reference evidence="2 3" key="1">
    <citation type="journal article" date="2017" name="Int. J. Syst. Evol. Microbiol.">
        <title>Pseudokineococcus basanitobsidens sp. nov., isolated from volcanic rock.</title>
        <authorList>
            <person name="Lee D.W."/>
            <person name="Park M.Y."/>
            <person name="Kim J.J."/>
            <person name="Kim B.S."/>
        </authorList>
    </citation>
    <scope>NUCLEOTIDE SEQUENCE [LARGE SCALE GENOMIC DNA]</scope>
    <source>
        <strain evidence="2 3">DSM 103726</strain>
    </source>
</reference>
<dbReference type="InterPro" id="IPR052164">
    <property type="entry name" value="Anthracycline_SecMetBiosynth"/>
</dbReference>
<dbReference type="PROSITE" id="PS51819">
    <property type="entry name" value="VOC"/>
    <property type="match status" value="1"/>
</dbReference>
<accession>A0ABU8RLK1</accession>
<dbReference type="SUPFAM" id="SSF54593">
    <property type="entry name" value="Glyoxalase/Bleomycin resistance protein/Dihydroxybiphenyl dioxygenase"/>
    <property type="match status" value="1"/>
</dbReference>
<evidence type="ECO:0000313" key="3">
    <source>
        <dbReference type="Proteomes" id="UP001387100"/>
    </source>
</evidence>
<evidence type="ECO:0000259" key="1">
    <source>
        <dbReference type="PROSITE" id="PS51819"/>
    </source>
</evidence>
<dbReference type="InterPro" id="IPR037523">
    <property type="entry name" value="VOC_core"/>
</dbReference>
<dbReference type="Pfam" id="PF00903">
    <property type="entry name" value="Glyoxalase"/>
    <property type="match status" value="1"/>
</dbReference>
<dbReference type="RefSeq" id="WP_339575341.1">
    <property type="nucleotide sequence ID" value="NZ_JBBIAA010000014.1"/>
</dbReference>
<dbReference type="InterPro" id="IPR029068">
    <property type="entry name" value="Glyas_Bleomycin-R_OHBP_Dase"/>
</dbReference>
<dbReference type="InterPro" id="IPR004360">
    <property type="entry name" value="Glyas_Fos-R_dOase_dom"/>
</dbReference>
<keyword evidence="3" id="KW-1185">Reference proteome</keyword>
<proteinExistence type="predicted"/>
<dbReference type="EMBL" id="JBBIAA010000014">
    <property type="protein sequence ID" value="MEJ5945956.1"/>
    <property type="molecule type" value="Genomic_DNA"/>
</dbReference>
<sequence length="119" mass="12404">MPTVEPVVVTPDAGALASFYADLLDAEVVERTLETGPAFAVTLQVDGLRLTLVTDEEVATGDPGRVLLSIGVEDVAAAVGRLEDLGGTVLARPQDMAWGERVAHAQDPDGNALNLTQPL</sequence>
<feature type="domain" description="VOC" evidence="1">
    <location>
        <begin position="1"/>
        <end position="118"/>
    </location>
</feature>
<evidence type="ECO:0000313" key="2">
    <source>
        <dbReference type="EMBL" id="MEJ5945956.1"/>
    </source>
</evidence>
<protein>
    <submittedName>
        <fullName evidence="2">VOC family protein</fullName>
    </submittedName>
</protein>